<dbReference type="GeneID" id="57133455"/>
<dbReference type="EMBL" id="OKRC01000005">
    <property type="protein sequence ID" value="SPE21190.1"/>
    <property type="molecule type" value="Genomic_DNA"/>
</dbReference>
<dbReference type="Pfam" id="PF21758">
    <property type="entry name" value="PAC_bac"/>
    <property type="match status" value="1"/>
</dbReference>
<evidence type="ECO:0000259" key="1">
    <source>
        <dbReference type="Pfam" id="PF21758"/>
    </source>
</evidence>
<evidence type="ECO:0000313" key="2">
    <source>
        <dbReference type="EMBL" id="SPE21190.1"/>
    </source>
</evidence>
<name>A0AAE8LVX4_LATSK</name>
<dbReference type="RefSeq" id="WP_025015912.1">
    <property type="nucleotide sequence ID" value="NZ_CAKMCP010000001.1"/>
</dbReference>
<reference evidence="2 3" key="1">
    <citation type="submission" date="2018-02" db="EMBL/GenBank/DDBJ databases">
        <authorList>
            <person name="Rodrigo-Torres L."/>
            <person name="Arahal R. D."/>
            <person name="Lucena T."/>
        </authorList>
    </citation>
    <scope>NUCLEOTIDE SEQUENCE [LARGE SCALE GENOMIC DNA]</scope>
    <source>
        <strain evidence="2 3">CECT 9267</strain>
    </source>
</reference>
<accession>A0AAE8LVX4</accession>
<dbReference type="Proteomes" id="UP000239650">
    <property type="component" value="Unassembled WGS sequence"/>
</dbReference>
<evidence type="ECO:0000313" key="3">
    <source>
        <dbReference type="Proteomes" id="UP000239650"/>
    </source>
</evidence>
<comment type="caution">
    <text evidence="2">The sequence shown here is derived from an EMBL/GenBank/DDBJ whole genome shotgun (WGS) entry which is preliminary data.</text>
</comment>
<dbReference type="AlphaFoldDB" id="A0AAE8LVX4"/>
<proteinExistence type="predicted"/>
<gene>
    <name evidence="2" type="ORF">LAS9267_01182</name>
</gene>
<sequence>MHVKTLASTEQTVQFAVTETDYTMHLKLERQTSDLLIQIIGGDVPHYGVITTVDKTGKALTTALPSRPGHVHQEKVLIDQVLKTVKPLITNNAVLVSGMHVNEITPAQMRAAMLMAHELGVALAKWLKAHPDQTQVVTYAK</sequence>
<feature type="domain" description="Prenylated flavin chaperone LpdD-like" evidence="1">
    <location>
        <begin position="19"/>
        <end position="128"/>
    </location>
</feature>
<dbReference type="InterPro" id="IPR048844">
    <property type="entry name" value="LpdD_chaperone-like"/>
</dbReference>
<protein>
    <recommendedName>
        <fullName evidence="1">Prenylated flavin chaperone LpdD-like domain-containing protein</fullName>
    </recommendedName>
</protein>
<organism evidence="2 3">
    <name type="scientific">Latilactobacillus sakei</name>
    <name type="common">Lactobacillus sakei</name>
    <dbReference type="NCBI Taxonomy" id="1599"/>
    <lineage>
        <taxon>Bacteria</taxon>
        <taxon>Bacillati</taxon>
        <taxon>Bacillota</taxon>
        <taxon>Bacilli</taxon>
        <taxon>Lactobacillales</taxon>
        <taxon>Lactobacillaceae</taxon>
        <taxon>Latilactobacillus</taxon>
    </lineage>
</organism>